<dbReference type="EMBL" id="ODYU01000248">
    <property type="protein sequence ID" value="SOQ34704.1"/>
    <property type="molecule type" value="Genomic_DNA"/>
</dbReference>
<keyword evidence="2" id="KW-0472">Membrane</keyword>
<dbReference type="Gene3D" id="1.20.1250.20">
    <property type="entry name" value="MFS general substrate transporter like domains"/>
    <property type="match status" value="3"/>
</dbReference>
<dbReference type="SUPFAM" id="SSF103473">
    <property type="entry name" value="MFS general substrate transporter"/>
    <property type="match status" value="2"/>
</dbReference>
<reference evidence="3" key="1">
    <citation type="submission" date="2016-07" db="EMBL/GenBank/DDBJ databases">
        <authorList>
            <person name="Bretaudeau A."/>
        </authorList>
    </citation>
    <scope>NUCLEOTIDE SEQUENCE</scope>
    <source>
        <strain evidence="3">Rice</strain>
        <tissue evidence="3">Whole body</tissue>
    </source>
</reference>
<dbReference type="Pfam" id="PF07690">
    <property type="entry name" value="MFS_1"/>
    <property type="match status" value="3"/>
</dbReference>
<dbReference type="PANTHER" id="PTHR11360">
    <property type="entry name" value="MONOCARBOXYLATE TRANSPORTER"/>
    <property type="match status" value="1"/>
</dbReference>
<feature type="transmembrane region" description="Helical" evidence="2">
    <location>
        <begin position="164"/>
        <end position="190"/>
    </location>
</feature>
<feature type="transmembrane region" description="Helical" evidence="2">
    <location>
        <begin position="926"/>
        <end position="945"/>
    </location>
</feature>
<evidence type="ECO:0000313" key="3">
    <source>
        <dbReference type="EMBL" id="SOQ34704.1"/>
    </source>
</evidence>
<accession>A0A2H1V341</accession>
<dbReference type="InterPro" id="IPR011701">
    <property type="entry name" value="MFS"/>
</dbReference>
<sequence>MFRNLRVVEESGIRKIGKVENHSMPSPASGEARENVRLLLTKNHPVPTPACRAGDPVNPLVKLPEDSNAVCGGRFTIGPAPERDWEMVPPDGKWGWCVLVGATLVNILIPGTIKSFGVLLVEFNDVFQSSASASSGIVALCYFLYSSLGPLSSILSVKWSYRTVTLIGGSFAAFGMIFSSCAFSITYLYFSFGAMVGTGAGLAFPPTVYIVTSYFVRLRGLANGICMSGSAFGSIILPPVLRYLLEEYGYKGAVLILGGIMLNVWAAALLFQPVEEHMVRKYKEPEEDEDGPQDDILFEEEEEPTDTFQMTLTTPEKTENGYTADKKLSSSNIQNMTSSQQIRQNHSKRKLSYTRPIPKSTYSASSINDGVLKKLGSQDGFSRKLSTTNTGPKRNFSTSSFAHVATPFHGSTLSAFEQPNEFASQFSLKSVTESVADAAYCCFCCKKKPTKKAAEPNKFFDLSLLKDPTYLVILVSSSTVAISCTNFIILLPSHAQNIGFDKARGAYLLSTVSALDLVGRIGGSALCDLNLIPKSFYFVGGLLFSGITLSIIPFLESYLAISVFCALFGLASGVNNSVTTLVMAEILGVERLMSTYGISLFVNGLLQLVGPPICGLWFERDRNFMKMFLTFGLIFICGASLWLFMPLINRHKAKKEAEKNAKEFSAIQCYFKIESCILILFYYKTLEPFIEEDAGDLEDTEHPKLTLTPEETTPNDKQLNGSPPIFKNQSHVALEENPKQDFARSASAVQVMAREGDRTRKPTPVSSRHGLQNISSKSHLPSNPSLLESVPEGRSRVNSQEAFGKKLGVPKTPKRSPSTSSFQYMSTPFHGSTLSAFEKPSEFASQFSLKSVTDSLAPITYCCGCKKKSKEDDAKKEPSKYFDIQLLKDPIYLVILISNCTCAISYTNFIILVPSYAKECGFDKSLGAYLLSIISALDLVGRIGGSALSDLVLTPKRYFFIFGLLLSGISLSMIPLVSSYSAISAFCSIFGIASGINVGVTALVMTEMLGTERLMSSYGISLFVNGILQLIGPPICGFWFEYTQSYKSLFVTLGFILIFGAALWGFVPLIHRRRRLAQTNKEVIHIICPVYFKLENKKSDYRPNYVTHVDKAHPYSEVPYLGDYHLVQIPLGGSIPHVDYWGEGRVITDDGVRGFKNSYNVNHQYQLVSSGSDRDRKIPNRIPVKSFTDCDTSAYIKENSVATVTVAGPNIHNSARDIARIVNAEGKVIVFGATGESPQTSELREELKKKGLFPTMNATLPTEFQDNIGDRKVWGSTNSNETRHQYYLEPCLRNGVIVFFIINRRYRQGFKLDVNADKIGDRLLWGHNGSLVNEQTYNLMVSSRRRPHGRILISIYWKHQRRYKCVTGLLGVRNLRVVEESGGKSSNVFSRVGRGERKCQTLTDDHSVPTPTFRVGAPVIPLVVDFGMFYIGSDRRRYHRSVKY</sequence>
<dbReference type="PANTHER" id="PTHR11360:SF293">
    <property type="entry name" value="HERMES, ISOFORM A"/>
    <property type="match status" value="1"/>
</dbReference>
<feature type="transmembrane region" description="Helical" evidence="2">
    <location>
        <begin position="891"/>
        <end position="914"/>
    </location>
</feature>
<protein>
    <submittedName>
        <fullName evidence="3">SFRICE_009065</fullName>
    </submittedName>
</protein>
<feature type="transmembrane region" description="Helical" evidence="2">
    <location>
        <begin position="1046"/>
        <end position="1067"/>
    </location>
</feature>
<feature type="transmembrane region" description="Helical" evidence="2">
    <location>
        <begin position="983"/>
        <end position="1006"/>
    </location>
</feature>
<feature type="region of interest" description="Disordered" evidence="1">
    <location>
        <begin position="695"/>
        <end position="820"/>
    </location>
</feature>
<dbReference type="FunFam" id="1.20.1250.20:FF:000320">
    <property type="entry name" value="Monocarboxylate transporter"/>
    <property type="match status" value="1"/>
</dbReference>
<feature type="transmembrane region" description="Helical" evidence="2">
    <location>
        <begin position="624"/>
        <end position="645"/>
    </location>
</feature>
<dbReference type="InterPro" id="IPR036259">
    <property type="entry name" value="MFS_trans_sf"/>
</dbReference>
<feature type="transmembrane region" description="Helical" evidence="2">
    <location>
        <begin position="133"/>
        <end position="157"/>
    </location>
</feature>
<keyword evidence="2" id="KW-0812">Transmembrane</keyword>
<organism evidence="3">
    <name type="scientific">Spodoptera frugiperda</name>
    <name type="common">Fall armyworm</name>
    <dbReference type="NCBI Taxonomy" id="7108"/>
    <lineage>
        <taxon>Eukaryota</taxon>
        <taxon>Metazoa</taxon>
        <taxon>Ecdysozoa</taxon>
        <taxon>Arthropoda</taxon>
        <taxon>Hexapoda</taxon>
        <taxon>Insecta</taxon>
        <taxon>Pterygota</taxon>
        <taxon>Neoptera</taxon>
        <taxon>Endopterygota</taxon>
        <taxon>Lepidoptera</taxon>
        <taxon>Glossata</taxon>
        <taxon>Ditrysia</taxon>
        <taxon>Noctuoidea</taxon>
        <taxon>Noctuidae</taxon>
        <taxon>Amphipyrinae</taxon>
        <taxon>Spodoptera</taxon>
    </lineage>
</organism>
<dbReference type="InterPro" id="IPR004943">
    <property type="entry name" value="Lipoprotein_11"/>
</dbReference>
<dbReference type="CDD" id="cd17352">
    <property type="entry name" value="MFS_MCT_SLC16"/>
    <property type="match status" value="1"/>
</dbReference>
<feature type="compositionally biased region" description="Polar residues" evidence="1">
    <location>
        <begin position="715"/>
        <end position="731"/>
    </location>
</feature>
<proteinExistence type="predicted"/>
<feature type="compositionally biased region" description="Basic and acidic residues" evidence="1">
    <location>
        <begin position="733"/>
        <end position="742"/>
    </location>
</feature>
<feature type="transmembrane region" description="Helical" evidence="2">
    <location>
        <begin position="196"/>
        <end position="216"/>
    </location>
</feature>
<keyword evidence="2" id="KW-1133">Transmembrane helix</keyword>
<feature type="transmembrane region" description="Helical" evidence="2">
    <location>
        <begin position="535"/>
        <end position="555"/>
    </location>
</feature>
<feature type="transmembrane region" description="Helical" evidence="2">
    <location>
        <begin position="221"/>
        <end position="241"/>
    </location>
</feature>
<dbReference type="Pfam" id="PF03260">
    <property type="entry name" value="Lipoprotein_11"/>
    <property type="match status" value="1"/>
</dbReference>
<feature type="transmembrane region" description="Helical" evidence="2">
    <location>
        <begin position="1018"/>
        <end position="1040"/>
    </location>
</feature>
<dbReference type="InterPro" id="IPR050327">
    <property type="entry name" value="Proton-linked_MCT"/>
</dbReference>
<gene>
    <name evidence="3" type="ORF">SFRICE_009065</name>
</gene>
<evidence type="ECO:0000256" key="1">
    <source>
        <dbReference type="SAM" id="MobiDB-lite"/>
    </source>
</evidence>
<feature type="transmembrane region" description="Helical" evidence="2">
    <location>
        <begin position="94"/>
        <end position="113"/>
    </location>
</feature>
<feature type="transmembrane region" description="Helical" evidence="2">
    <location>
        <begin position="505"/>
        <end position="523"/>
    </location>
</feature>
<dbReference type="GO" id="GO:0008028">
    <property type="term" value="F:monocarboxylic acid transmembrane transporter activity"/>
    <property type="evidence" value="ECO:0007669"/>
    <property type="project" value="TreeGrafter"/>
</dbReference>
<feature type="transmembrane region" description="Helical" evidence="2">
    <location>
        <begin position="253"/>
        <end position="271"/>
    </location>
</feature>
<feature type="transmembrane region" description="Helical" evidence="2">
    <location>
        <begin position="596"/>
        <end position="618"/>
    </location>
</feature>
<feature type="transmembrane region" description="Helical" evidence="2">
    <location>
        <begin position="561"/>
        <end position="584"/>
    </location>
</feature>
<feature type="compositionally biased region" description="Polar residues" evidence="1">
    <location>
        <begin position="764"/>
        <end position="786"/>
    </location>
</feature>
<dbReference type="GO" id="GO:0005576">
    <property type="term" value="C:extracellular region"/>
    <property type="evidence" value="ECO:0007669"/>
    <property type="project" value="InterPro"/>
</dbReference>
<feature type="transmembrane region" description="Helical" evidence="2">
    <location>
        <begin position="470"/>
        <end position="493"/>
    </location>
</feature>
<dbReference type="Gene3D" id="2.80.10.50">
    <property type="match status" value="1"/>
</dbReference>
<evidence type="ECO:0000256" key="2">
    <source>
        <dbReference type="SAM" id="Phobius"/>
    </source>
</evidence>
<name>A0A2H1V341_SPOFR</name>
<feature type="transmembrane region" description="Helical" evidence="2">
    <location>
        <begin position="957"/>
        <end position="977"/>
    </location>
</feature>